<feature type="region of interest" description="Disordered" evidence="1">
    <location>
        <begin position="156"/>
        <end position="179"/>
    </location>
</feature>
<keyword evidence="5" id="KW-1185">Reference proteome</keyword>
<dbReference type="PANTHER" id="PTHR11439">
    <property type="entry name" value="GAG-POL-RELATED RETROTRANSPOSON"/>
    <property type="match status" value="1"/>
</dbReference>
<evidence type="ECO:0000259" key="3">
    <source>
        <dbReference type="Pfam" id="PF25597"/>
    </source>
</evidence>
<dbReference type="InterPro" id="IPR057670">
    <property type="entry name" value="SH3_retrovirus"/>
</dbReference>
<evidence type="ECO:0000256" key="1">
    <source>
        <dbReference type="SAM" id="MobiDB-lite"/>
    </source>
</evidence>
<dbReference type="InterPro" id="IPR036397">
    <property type="entry name" value="RNaseH_sf"/>
</dbReference>
<dbReference type="Pfam" id="PF25597">
    <property type="entry name" value="SH3_retrovirus"/>
    <property type="match status" value="1"/>
</dbReference>
<dbReference type="InterPro" id="IPR043502">
    <property type="entry name" value="DNA/RNA_pol_sf"/>
</dbReference>
<dbReference type="Proteomes" id="UP000192927">
    <property type="component" value="Unassembled WGS sequence"/>
</dbReference>
<evidence type="ECO:0000313" key="4">
    <source>
        <dbReference type="EMBL" id="SLM39498.1"/>
    </source>
</evidence>
<dbReference type="AlphaFoldDB" id="A0A1W5D8K3"/>
<accession>A0A1W5D8K3</accession>
<dbReference type="Gene3D" id="3.30.420.10">
    <property type="entry name" value="Ribonuclease H-like superfamily/Ribonuclease H"/>
    <property type="match status" value="1"/>
</dbReference>
<evidence type="ECO:0000259" key="2">
    <source>
        <dbReference type="Pfam" id="PF07727"/>
    </source>
</evidence>
<evidence type="ECO:0000313" key="5">
    <source>
        <dbReference type="Proteomes" id="UP000192927"/>
    </source>
</evidence>
<dbReference type="GO" id="GO:0003676">
    <property type="term" value="F:nucleic acid binding"/>
    <property type="evidence" value="ECO:0007669"/>
    <property type="project" value="InterPro"/>
</dbReference>
<name>A0A1W5D8K3_9LECA</name>
<dbReference type="InterPro" id="IPR013103">
    <property type="entry name" value="RVT_2"/>
</dbReference>
<sequence length="665" mass="73801">MDKLHSTLLSSEVNKKWWPEILRAVCYLCNRSPSSVINKTPYEAWFNEKPDLSHIRTLGSTAYALKPERKRRKLADTKAIKCVLLGYEGSQIYRLLTPFGSVIRTSNVHFQEKRAAVTDGNQPIKRTVPTGGAPVAENNPAVGAAIPVPGEEIDISEPATAPPPTGNNPSMGNNPALHLDEGNNPVPFLGEPLPPQNSAEVGTNGNYIAGGTLDEDTIVVDSGANQAPNEDTIVVSSRPSLQNVLTNHKHLHVPDPATCKTRRSRGLWALLSQATPEPYKPKTYKEAINDTFWPLWEKSMKDKFDSLVANNTWKLVDPPPDRRVLPGKWVYKLKRGHQSKILRHKSRWVVRGFMQQEGLDYNETFATVVKPMSYKTLFAIAAALDLETEQMDVKTAFLYGNIDEEIYVAQPEGLSNGTKQVCRLNKALYGLKQSPRVWYNTLADYLRELGFEPLAADLSVFAKGHTFVAIYVDDLLLVGPSKPDIQAIKDCLNANFDMTDLGPCSYYLGMLVTRDRPNCTLRLGQRGYMEKVLQDFSMWESNPVDTPMAGNDLVKAPEGYQAPEDLRATFQSAVGSLMYAMLVTRPDIAYAVSKVSRFASNPDKSHWQAVKSILRYLRGTVDADLVYRGPLTQLEGYTNADWAGDKDTRRSTSGFVFSIGSGAIS</sequence>
<protein>
    <submittedName>
        <fullName evidence="4">Gag-pol polyprotein</fullName>
    </submittedName>
</protein>
<feature type="domain" description="Retroviral polymerase SH3-like" evidence="3">
    <location>
        <begin position="60"/>
        <end position="114"/>
    </location>
</feature>
<dbReference type="EMBL" id="FWEW01003509">
    <property type="protein sequence ID" value="SLM39498.1"/>
    <property type="molecule type" value="Genomic_DNA"/>
</dbReference>
<proteinExistence type="predicted"/>
<reference evidence="5" key="1">
    <citation type="submission" date="2017-03" db="EMBL/GenBank/DDBJ databases">
        <authorList>
            <person name="Sharma R."/>
            <person name="Thines M."/>
        </authorList>
    </citation>
    <scope>NUCLEOTIDE SEQUENCE [LARGE SCALE GENOMIC DNA]</scope>
</reference>
<feature type="domain" description="Reverse transcriptase Ty1/copia-type" evidence="2">
    <location>
        <begin position="310"/>
        <end position="548"/>
    </location>
</feature>
<organism evidence="4 5">
    <name type="scientific">Lasallia pustulata</name>
    <dbReference type="NCBI Taxonomy" id="136370"/>
    <lineage>
        <taxon>Eukaryota</taxon>
        <taxon>Fungi</taxon>
        <taxon>Dikarya</taxon>
        <taxon>Ascomycota</taxon>
        <taxon>Pezizomycotina</taxon>
        <taxon>Lecanoromycetes</taxon>
        <taxon>OSLEUM clade</taxon>
        <taxon>Umbilicariomycetidae</taxon>
        <taxon>Umbilicariales</taxon>
        <taxon>Umbilicariaceae</taxon>
        <taxon>Lasallia</taxon>
    </lineage>
</organism>
<dbReference type="Pfam" id="PF07727">
    <property type="entry name" value="RVT_2"/>
    <property type="match status" value="1"/>
</dbReference>
<dbReference type="PANTHER" id="PTHR11439:SF463">
    <property type="entry name" value="REVERSE TRANSCRIPTASE TY1_COPIA-TYPE DOMAIN-CONTAINING PROTEIN"/>
    <property type="match status" value="1"/>
</dbReference>
<dbReference type="SUPFAM" id="SSF56672">
    <property type="entry name" value="DNA/RNA polymerases"/>
    <property type="match status" value="1"/>
</dbReference>